<evidence type="ECO:0000259" key="3">
    <source>
        <dbReference type="PROSITE" id="PS50948"/>
    </source>
</evidence>
<dbReference type="InterPro" id="IPR003609">
    <property type="entry name" value="Pan_app"/>
</dbReference>
<dbReference type="OrthoDB" id="6430118at2759"/>
<feature type="signal peptide" evidence="2">
    <location>
        <begin position="1"/>
        <end position="24"/>
    </location>
</feature>
<evidence type="ECO:0000313" key="6">
    <source>
        <dbReference type="Proteomes" id="UP000183832"/>
    </source>
</evidence>
<keyword evidence="1" id="KW-1133">Transmembrane helix</keyword>
<keyword evidence="1" id="KW-0812">Transmembrane</keyword>
<evidence type="ECO:0000256" key="1">
    <source>
        <dbReference type="SAM" id="Phobius"/>
    </source>
</evidence>
<keyword evidence="6" id="KW-1185">Reference proteome</keyword>
<dbReference type="Pfam" id="PF00024">
    <property type="entry name" value="PAN_1"/>
    <property type="match status" value="2"/>
</dbReference>
<organism evidence="5 6">
    <name type="scientific">Clunio marinus</name>
    <dbReference type="NCBI Taxonomy" id="568069"/>
    <lineage>
        <taxon>Eukaryota</taxon>
        <taxon>Metazoa</taxon>
        <taxon>Ecdysozoa</taxon>
        <taxon>Arthropoda</taxon>
        <taxon>Hexapoda</taxon>
        <taxon>Insecta</taxon>
        <taxon>Pterygota</taxon>
        <taxon>Neoptera</taxon>
        <taxon>Endopterygota</taxon>
        <taxon>Diptera</taxon>
        <taxon>Nematocera</taxon>
        <taxon>Chironomoidea</taxon>
        <taxon>Chironomidae</taxon>
        <taxon>Clunio</taxon>
    </lineage>
</organism>
<protein>
    <submittedName>
        <fullName evidence="5">CLUMA_CG002608, isoform A</fullName>
    </submittedName>
</protein>
<dbReference type="InterPro" id="IPR001507">
    <property type="entry name" value="ZP_dom"/>
</dbReference>
<dbReference type="STRING" id="568069.A0A1J1HN04"/>
<sequence>MFKNKFCKNVITFIVLTFINKVCGQSIKQCAEYQINFEKILGFRPPKFSSSSENYGKSYEEKILFKTLPQTPSVINLQCMELCKNDHNCESYVLNFNKSECYGFTSNEKRLEVHNLRRLDDHELVEDISVVYFVKTCLNIPLTCKTTLWPLLRIPGSSLIGRGYLTINKLVTRRECVEKCLFESSFKCRSVSFQISQRNNMVRMGFSNILNKSIMGRCILSRDDKNTEPDSFRVAQVNDEYIENQCQVVTNGADEKFLDDLCAYEHYPESSLIYAEREYIGLSDRECQEKCFKEKFFFCKGLTYQKRERIDNSRCFIHSEDVVSMGPRTVVPMRNSYYMKRVQCLNLNIRCTSNEMIIRYHPRQFFQGRMYTENHPDECGVSGSSYGPTFLTLPIGSSLKEQRCGIIRAFDFESPNRTLIFTHIIIQNNPVVMMQSDRYIKVGCISKYNRTSANGIPDFVSLETSMEFGNKDYDGSGSLVIDDGGDVPTLNVFILDPIEDIPIKEARIGQILKLVISMESHIDNYDLRAINLTATSEFDRLELIGPTGCPKNSAIFPALQHETKSRSRQLVTKFKAFKFASSSQLKLSVSIQFCYKTCKPVNCGYGVISHGRRRKRQTSPSLVTKDDSISVTFPDEVDQLTTLEDDAEVTTITYEETSSTELTNVSIPSDQMLAKETLKSSGIRVDAFGNPIGIQQYLGGLRDKENEVSVDETNQGKNIEKIMTVPLDVTLIVLEADVNGTDRLVIGDVDQVYVAGLASSNSLCLDQSLLLAILIFWIIFQTLILVGCCIMVKRYRKFREMEDDQSSLENPYYQDSLDNRHVRWADQGRIHSDVVYLQ</sequence>
<evidence type="ECO:0000256" key="2">
    <source>
        <dbReference type="SAM" id="SignalP"/>
    </source>
</evidence>
<keyword evidence="1" id="KW-0472">Membrane</keyword>
<dbReference type="AlphaFoldDB" id="A0A1J1HN04"/>
<feature type="domain" description="Apple" evidence="3">
    <location>
        <begin position="144"/>
        <end position="246"/>
    </location>
</feature>
<proteinExistence type="predicted"/>
<feature type="domain" description="ZP" evidence="4">
    <location>
        <begin position="350"/>
        <end position="610"/>
    </location>
</feature>
<reference evidence="5 6" key="1">
    <citation type="submission" date="2015-04" db="EMBL/GenBank/DDBJ databases">
        <authorList>
            <person name="Syromyatnikov M.Y."/>
            <person name="Popov V.N."/>
        </authorList>
    </citation>
    <scope>NUCLEOTIDE SEQUENCE [LARGE SCALE GENOMIC DNA]</scope>
</reference>
<dbReference type="PROSITE" id="PS51034">
    <property type="entry name" value="ZP_2"/>
    <property type="match status" value="1"/>
</dbReference>
<dbReference type="PANTHER" id="PTHR47327:SF8">
    <property type="entry name" value="FI17836P1"/>
    <property type="match status" value="1"/>
</dbReference>
<dbReference type="PROSITE" id="PS50948">
    <property type="entry name" value="PAN"/>
    <property type="match status" value="2"/>
</dbReference>
<evidence type="ECO:0000259" key="4">
    <source>
        <dbReference type="PROSITE" id="PS51034"/>
    </source>
</evidence>
<dbReference type="SMART" id="SM00473">
    <property type="entry name" value="PAN_AP"/>
    <property type="match status" value="2"/>
</dbReference>
<gene>
    <name evidence="5" type="ORF">CLUMA_CG002608</name>
</gene>
<dbReference type="Proteomes" id="UP000183832">
    <property type="component" value="Unassembled WGS sequence"/>
</dbReference>
<name>A0A1J1HN04_9DIPT</name>
<dbReference type="EMBL" id="CVRI01000010">
    <property type="protein sequence ID" value="CRK88772.1"/>
    <property type="molecule type" value="Genomic_DNA"/>
</dbReference>
<feature type="transmembrane region" description="Helical" evidence="1">
    <location>
        <begin position="769"/>
        <end position="792"/>
    </location>
</feature>
<feature type="domain" description="Apple" evidence="3">
    <location>
        <begin position="262"/>
        <end position="344"/>
    </location>
</feature>
<dbReference type="GO" id="GO:0009653">
    <property type="term" value="P:anatomical structure morphogenesis"/>
    <property type="evidence" value="ECO:0007669"/>
    <property type="project" value="TreeGrafter"/>
</dbReference>
<feature type="chain" id="PRO_5012068603" evidence="2">
    <location>
        <begin position="25"/>
        <end position="838"/>
    </location>
</feature>
<keyword evidence="2" id="KW-0732">Signal</keyword>
<accession>A0A1J1HN04</accession>
<dbReference type="Pfam" id="PF25057">
    <property type="entry name" value="CUT_N"/>
    <property type="match status" value="1"/>
</dbReference>
<dbReference type="InterPro" id="IPR056953">
    <property type="entry name" value="CUT_N"/>
</dbReference>
<dbReference type="PANTHER" id="PTHR47327">
    <property type="entry name" value="FI18240P1-RELATED"/>
    <property type="match status" value="1"/>
</dbReference>
<dbReference type="SMART" id="SM00241">
    <property type="entry name" value="ZP"/>
    <property type="match status" value="1"/>
</dbReference>
<evidence type="ECO:0000313" key="5">
    <source>
        <dbReference type="EMBL" id="CRK88772.1"/>
    </source>
</evidence>
<dbReference type="SUPFAM" id="SSF57414">
    <property type="entry name" value="Hairpin loop containing domain-like"/>
    <property type="match status" value="2"/>
</dbReference>
<dbReference type="Gene3D" id="3.50.4.10">
    <property type="entry name" value="Hepatocyte Growth Factor"/>
    <property type="match status" value="2"/>
</dbReference>
<dbReference type="InterPro" id="IPR052774">
    <property type="entry name" value="Celegans_DevNeuronal_Protein"/>
</dbReference>